<dbReference type="RefSeq" id="WP_019952788.1">
    <property type="nucleotide sequence ID" value="NZ_JBHLVX010000025.1"/>
</dbReference>
<comment type="caution">
    <text evidence="3">The sequence shown here is derived from an EMBL/GenBank/DDBJ whole genome shotgun (WGS) entry which is preliminary data.</text>
</comment>
<dbReference type="PANTHER" id="PTHR34580:SF3">
    <property type="entry name" value="PROTEIN PAFB"/>
    <property type="match status" value="1"/>
</dbReference>
<evidence type="ECO:0000259" key="1">
    <source>
        <dbReference type="Pfam" id="PF08279"/>
    </source>
</evidence>
<evidence type="ECO:0000313" key="3">
    <source>
        <dbReference type="EMBL" id="MFC0267876.1"/>
    </source>
</evidence>
<dbReference type="PROSITE" id="PS52050">
    <property type="entry name" value="WYL"/>
    <property type="match status" value="1"/>
</dbReference>
<dbReference type="InterPro" id="IPR036388">
    <property type="entry name" value="WH-like_DNA-bd_sf"/>
</dbReference>
<dbReference type="Pfam" id="PF13280">
    <property type="entry name" value="WYL"/>
    <property type="match status" value="1"/>
</dbReference>
<protein>
    <submittedName>
        <fullName evidence="3">Helix-turn-helix transcriptional regulator</fullName>
    </submittedName>
</protein>
<dbReference type="EMBL" id="JBHLVX010000025">
    <property type="protein sequence ID" value="MFC0267876.1"/>
    <property type="molecule type" value="Genomic_DNA"/>
</dbReference>
<evidence type="ECO:0000259" key="2">
    <source>
        <dbReference type="Pfam" id="PF13280"/>
    </source>
</evidence>
<reference evidence="3 4" key="1">
    <citation type="submission" date="2024-09" db="EMBL/GenBank/DDBJ databases">
        <authorList>
            <person name="Sun Q."/>
            <person name="Mori K."/>
        </authorList>
    </citation>
    <scope>NUCLEOTIDE SEQUENCE [LARGE SCALE GENOMIC DNA]</scope>
    <source>
        <strain evidence="3 4">CCM 7415</strain>
    </source>
</reference>
<dbReference type="InterPro" id="IPR036390">
    <property type="entry name" value="WH_DNA-bd_sf"/>
</dbReference>
<proteinExistence type="predicted"/>
<dbReference type="Proteomes" id="UP001589814">
    <property type="component" value="Unassembled WGS sequence"/>
</dbReference>
<dbReference type="InterPro" id="IPR013196">
    <property type="entry name" value="HTH_11"/>
</dbReference>
<keyword evidence="4" id="KW-1185">Reference proteome</keyword>
<dbReference type="InterPro" id="IPR051534">
    <property type="entry name" value="CBASS_pafABC_assoc_protein"/>
</dbReference>
<gene>
    <name evidence="3" type="ORF">ACFFHW_07720</name>
</gene>
<dbReference type="InterPro" id="IPR026881">
    <property type="entry name" value="WYL_dom"/>
</dbReference>
<dbReference type="SUPFAM" id="SSF46785">
    <property type="entry name" value="Winged helix' DNA-binding domain"/>
    <property type="match status" value="1"/>
</dbReference>
<organism evidence="3 4">
    <name type="scientific">Kushneria aurantia</name>
    <dbReference type="NCBI Taxonomy" id="504092"/>
    <lineage>
        <taxon>Bacteria</taxon>
        <taxon>Pseudomonadati</taxon>
        <taxon>Pseudomonadota</taxon>
        <taxon>Gammaproteobacteria</taxon>
        <taxon>Oceanospirillales</taxon>
        <taxon>Halomonadaceae</taxon>
        <taxon>Kushneria</taxon>
    </lineage>
</organism>
<evidence type="ECO:0000313" key="4">
    <source>
        <dbReference type="Proteomes" id="UP001589814"/>
    </source>
</evidence>
<sequence>MSRSERLFELLQVLRRHRRPVSAKVLAEKTGVSVRTLYRDIDSLRAQGAPIEGEAGVGYVLKPGFVLPPLMFSVEEVEALVLGARWLAARADAPLAAAAADALARIAAVLPAELREELEASALLVGPGERPDPERIDPALLRCAIRLERKLLLDYRDGSGISSHRTVWPFALGFFDRARVLVAWCELRGDFRHFRTDRLDHAEMLEARYPGRRQALLRQWRKAQGIAPPIDGS</sequence>
<accession>A0ABV6G377</accession>
<dbReference type="Pfam" id="PF08279">
    <property type="entry name" value="HTH_11"/>
    <property type="match status" value="1"/>
</dbReference>
<feature type="domain" description="WYL" evidence="2">
    <location>
        <begin position="141"/>
        <end position="204"/>
    </location>
</feature>
<dbReference type="PANTHER" id="PTHR34580">
    <property type="match status" value="1"/>
</dbReference>
<name>A0ABV6G377_9GAMM</name>
<dbReference type="Gene3D" id="1.10.10.10">
    <property type="entry name" value="Winged helix-like DNA-binding domain superfamily/Winged helix DNA-binding domain"/>
    <property type="match status" value="1"/>
</dbReference>
<feature type="domain" description="Helix-turn-helix type 11" evidence="1">
    <location>
        <begin position="6"/>
        <end position="59"/>
    </location>
</feature>